<keyword evidence="2 11" id="KW-0812">Transmembrane</keyword>
<dbReference type="Ensembl" id="ENSORLT00000037728.1">
    <property type="protein sequence ID" value="ENSORLP00000031779.1"/>
    <property type="gene ID" value="ENSORLG00000023096.1"/>
</dbReference>
<keyword evidence="8" id="KW-0325">Glycoprotein</keyword>
<evidence type="ECO:0000256" key="2">
    <source>
        <dbReference type="ARBA" id="ARBA00022692"/>
    </source>
</evidence>
<evidence type="ECO:0000256" key="7">
    <source>
        <dbReference type="ARBA" id="ARBA00023136"/>
    </source>
</evidence>
<dbReference type="AlphaFoldDB" id="A0A3B3HJ59"/>
<dbReference type="InParanoid" id="A0A3B3HJ59"/>
<keyword evidence="3" id="KW-0677">Repeat</keyword>
<sequence>MHHKTRSLFQKSNLTCSLKTVGNRLSGKHGRTLHLCFFLSFLTSTAYIFVVVEDVNDNSPLFVSAKSVSIPENTALHSVIMTVHAEDEDVGPNGEVWYQLSKTHDGTFSINNTSGNVYLEQMLDRELEDTLIITIAATDKGSPQMTSKMNFTVHIEDVNDNDPQFLESNYSLSVREDISRGTSLFRVQANDQDIGRNGQVRYILTPAGPFVVDAVRGVVTVMSALDREKDSNYSFIIKAVDQGTVPRSTTASVSITVLDINDFAPRFVPETLTIHVKENEEEISQLTKQVVIPPILQVTSTDDDFNSVISYAMLGQSEAAPFSIDFRTGWITVERFLDREAQDHYILKIHANDSVWSVSTDVTIIISDVNDNSPAFIDTFFTAVLTETNVEDVFVLQVLATDADLGQNSDIFYIIESHNEEFWINSSSGAIYTQQTRLMCGPNIQNKSCICLRNVSNHACDICTSTAHDQCPEKQRGNKPIWITVVVLPSILILAIIVKCMGIYRVRHHKRKRKEQGKANISFCLDDCKDKENSHAPQKAEPIPLSELEYYETNSICSAFRLDDFSRRSHVSTRNSVNAECKQWKSLGILLARFRKGKSSKKPQNVPSFDKQCPDLETAHLQTVKRFPQSEILKPIQCLSYEEICKLNAPPDLTASHQTSQQKKLLKSTIRRETSSRSAADIPFACSESEHGRLDVTAGKKYMLEQPSLSEHTVRQEVNPPVKSPSLQTGLSAADQEETGKHLTSVVEEWVHILNLNLPFNSYVPVFEDIACLPSEFCHSDPEEMI</sequence>
<feature type="domain" description="Cadherin" evidence="12">
    <location>
        <begin position="166"/>
        <end position="267"/>
    </location>
</feature>
<evidence type="ECO:0000256" key="5">
    <source>
        <dbReference type="ARBA" id="ARBA00022889"/>
    </source>
</evidence>
<feature type="transmembrane region" description="Helical" evidence="11">
    <location>
        <begin position="481"/>
        <end position="504"/>
    </location>
</feature>
<keyword evidence="14" id="KW-1185">Reference proteome</keyword>
<dbReference type="Bgee" id="ENSORLG00000023096">
    <property type="expression patterns" value="Expressed in liver and 1 other cell type or tissue"/>
</dbReference>
<organism evidence="13 14">
    <name type="scientific">Oryzias latipes</name>
    <name type="common">Japanese rice fish</name>
    <name type="synonym">Japanese killifish</name>
    <dbReference type="NCBI Taxonomy" id="8090"/>
    <lineage>
        <taxon>Eukaryota</taxon>
        <taxon>Metazoa</taxon>
        <taxon>Chordata</taxon>
        <taxon>Craniata</taxon>
        <taxon>Vertebrata</taxon>
        <taxon>Euteleostomi</taxon>
        <taxon>Actinopterygii</taxon>
        <taxon>Neopterygii</taxon>
        <taxon>Teleostei</taxon>
        <taxon>Neoteleostei</taxon>
        <taxon>Acanthomorphata</taxon>
        <taxon>Ovalentaria</taxon>
        <taxon>Atherinomorphae</taxon>
        <taxon>Beloniformes</taxon>
        <taxon>Adrianichthyidae</taxon>
        <taxon>Oryziinae</taxon>
        <taxon>Oryzias</taxon>
    </lineage>
</organism>
<feature type="domain" description="Cadherin" evidence="12">
    <location>
        <begin position="42"/>
        <end position="62"/>
    </location>
</feature>
<dbReference type="FunFam" id="2.60.40.60:FF:000020">
    <property type="entry name" value="Dachsous cadherin-related 1b"/>
    <property type="match status" value="1"/>
</dbReference>
<evidence type="ECO:0000256" key="8">
    <source>
        <dbReference type="ARBA" id="ARBA00023180"/>
    </source>
</evidence>
<evidence type="ECO:0000256" key="6">
    <source>
        <dbReference type="ARBA" id="ARBA00022989"/>
    </source>
</evidence>
<keyword evidence="5" id="KW-0130">Cell adhesion</keyword>
<dbReference type="GO" id="GO:0005509">
    <property type="term" value="F:calcium ion binding"/>
    <property type="evidence" value="ECO:0000318"/>
    <property type="project" value="GO_Central"/>
</dbReference>
<dbReference type="STRING" id="8090.ENSORLP00000031779"/>
<dbReference type="PRINTS" id="PR00205">
    <property type="entry name" value="CADHERIN"/>
</dbReference>
<dbReference type="InterPro" id="IPR020894">
    <property type="entry name" value="Cadherin_CS"/>
</dbReference>
<evidence type="ECO:0000313" key="13">
    <source>
        <dbReference type="Ensembl" id="ENSORLP00000031779.1"/>
    </source>
</evidence>
<protein>
    <recommendedName>
        <fullName evidence="12">Cadherin domain-containing protein</fullName>
    </recommendedName>
</protein>
<evidence type="ECO:0000256" key="3">
    <source>
        <dbReference type="ARBA" id="ARBA00022737"/>
    </source>
</evidence>
<accession>A0A3B3HJ59</accession>
<dbReference type="PANTHER" id="PTHR24027">
    <property type="entry name" value="CADHERIN-23"/>
    <property type="match status" value="1"/>
</dbReference>
<feature type="region of interest" description="Disordered" evidence="10">
    <location>
        <begin position="710"/>
        <end position="732"/>
    </location>
</feature>
<dbReference type="PROSITE" id="PS00232">
    <property type="entry name" value="CADHERIN_1"/>
    <property type="match status" value="3"/>
</dbReference>
<reference evidence="13" key="2">
    <citation type="submission" date="2025-08" db="UniProtKB">
        <authorList>
            <consortium name="Ensembl"/>
        </authorList>
    </citation>
    <scope>IDENTIFICATION</scope>
    <source>
        <strain evidence="13">Hd-rR</strain>
    </source>
</reference>
<dbReference type="PROSITE" id="PS50268">
    <property type="entry name" value="CADHERIN_2"/>
    <property type="match status" value="4"/>
</dbReference>
<dbReference type="GO" id="GO:0009653">
    <property type="term" value="P:anatomical structure morphogenesis"/>
    <property type="evidence" value="ECO:0007669"/>
    <property type="project" value="UniProtKB-ARBA"/>
</dbReference>
<dbReference type="GeneTree" id="ENSGT00940000163878"/>
<dbReference type="PANTHER" id="PTHR24027:SF438">
    <property type="entry name" value="CADHERIN 23"/>
    <property type="match status" value="1"/>
</dbReference>
<keyword evidence="4 9" id="KW-0106">Calcium</keyword>
<dbReference type="GO" id="GO:0005911">
    <property type="term" value="C:cell-cell junction"/>
    <property type="evidence" value="ECO:0000318"/>
    <property type="project" value="GO_Central"/>
</dbReference>
<evidence type="ECO:0000313" key="14">
    <source>
        <dbReference type="Proteomes" id="UP000001038"/>
    </source>
</evidence>
<evidence type="ECO:0000256" key="10">
    <source>
        <dbReference type="SAM" id="MobiDB-lite"/>
    </source>
</evidence>
<proteinExistence type="predicted"/>
<evidence type="ECO:0000256" key="9">
    <source>
        <dbReference type="PROSITE-ProRule" id="PRU00043"/>
    </source>
</evidence>
<dbReference type="SMART" id="SM00112">
    <property type="entry name" value="CA"/>
    <property type="match status" value="3"/>
</dbReference>
<dbReference type="InterPro" id="IPR015919">
    <property type="entry name" value="Cadherin-like_sf"/>
</dbReference>
<evidence type="ECO:0000256" key="1">
    <source>
        <dbReference type="ARBA" id="ARBA00004370"/>
    </source>
</evidence>
<reference evidence="13 14" key="1">
    <citation type="journal article" date="2007" name="Nature">
        <title>The medaka draft genome and insights into vertebrate genome evolution.</title>
        <authorList>
            <person name="Kasahara M."/>
            <person name="Naruse K."/>
            <person name="Sasaki S."/>
            <person name="Nakatani Y."/>
            <person name="Qu W."/>
            <person name="Ahsan B."/>
            <person name="Yamada T."/>
            <person name="Nagayasu Y."/>
            <person name="Doi K."/>
            <person name="Kasai Y."/>
            <person name="Jindo T."/>
            <person name="Kobayashi D."/>
            <person name="Shimada A."/>
            <person name="Toyoda A."/>
            <person name="Kuroki Y."/>
            <person name="Fujiyama A."/>
            <person name="Sasaki T."/>
            <person name="Shimizu A."/>
            <person name="Asakawa S."/>
            <person name="Shimizu N."/>
            <person name="Hashimoto S."/>
            <person name="Yang J."/>
            <person name="Lee Y."/>
            <person name="Matsushima K."/>
            <person name="Sugano S."/>
            <person name="Sakaizumi M."/>
            <person name="Narita T."/>
            <person name="Ohishi K."/>
            <person name="Haga S."/>
            <person name="Ohta F."/>
            <person name="Nomoto H."/>
            <person name="Nogata K."/>
            <person name="Morishita T."/>
            <person name="Endo T."/>
            <person name="Shin-I T."/>
            <person name="Takeda H."/>
            <person name="Morishita S."/>
            <person name="Kohara Y."/>
        </authorList>
    </citation>
    <scope>NUCLEOTIDE SEQUENCE [LARGE SCALE GENOMIC DNA]</scope>
    <source>
        <strain evidence="13 14">Hd-rR</strain>
    </source>
</reference>
<dbReference type="InterPro" id="IPR002126">
    <property type="entry name" value="Cadherin-like_dom"/>
</dbReference>
<evidence type="ECO:0000259" key="12">
    <source>
        <dbReference type="PROSITE" id="PS50268"/>
    </source>
</evidence>
<dbReference type="CDD" id="cd11304">
    <property type="entry name" value="Cadherin_repeat"/>
    <property type="match status" value="4"/>
</dbReference>
<dbReference type="GO" id="GO:0098609">
    <property type="term" value="P:cell-cell adhesion"/>
    <property type="evidence" value="ECO:0000318"/>
    <property type="project" value="GO_Central"/>
</dbReference>
<feature type="domain" description="Cadherin" evidence="12">
    <location>
        <begin position="62"/>
        <end position="165"/>
    </location>
</feature>
<dbReference type="Gene3D" id="2.60.40.60">
    <property type="entry name" value="Cadherins"/>
    <property type="match status" value="4"/>
</dbReference>
<evidence type="ECO:0000256" key="11">
    <source>
        <dbReference type="SAM" id="Phobius"/>
    </source>
</evidence>
<keyword evidence="6 11" id="KW-1133">Transmembrane helix</keyword>
<keyword evidence="7 11" id="KW-0472">Membrane</keyword>
<reference evidence="13" key="3">
    <citation type="submission" date="2025-09" db="UniProtKB">
        <authorList>
            <consortium name="Ensembl"/>
        </authorList>
    </citation>
    <scope>IDENTIFICATION</scope>
    <source>
        <strain evidence="13">Hd-rR</strain>
    </source>
</reference>
<dbReference type="InterPro" id="IPR039808">
    <property type="entry name" value="Cadherin"/>
</dbReference>
<dbReference type="Pfam" id="PF00028">
    <property type="entry name" value="Cadherin"/>
    <property type="match status" value="3"/>
</dbReference>
<dbReference type="Proteomes" id="UP000001038">
    <property type="component" value="Chromosome 13"/>
</dbReference>
<dbReference type="SUPFAM" id="SSF49313">
    <property type="entry name" value="Cadherin-like"/>
    <property type="match status" value="4"/>
</dbReference>
<name>A0A3B3HJ59_ORYLA</name>
<dbReference type="GO" id="GO:0007156">
    <property type="term" value="P:homophilic cell adhesion via plasma membrane adhesion molecules"/>
    <property type="evidence" value="ECO:0007669"/>
    <property type="project" value="InterPro"/>
</dbReference>
<feature type="transmembrane region" description="Helical" evidence="11">
    <location>
        <begin position="33"/>
        <end position="52"/>
    </location>
</feature>
<dbReference type="FunFam" id="2.60.40.60:FF:000035">
    <property type="entry name" value="Protocadherin Fat 3"/>
    <property type="match status" value="1"/>
</dbReference>
<dbReference type="GO" id="GO:0005886">
    <property type="term" value="C:plasma membrane"/>
    <property type="evidence" value="ECO:0007669"/>
    <property type="project" value="InterPro"/>
</dbReference>
<comment type="subcellular location">
    <subcellularLocation>
        <location evidence="1">Membrane</location>
    </subcellularLocation>
</comment>
<evidence type="ECO:0000256" key="4">
    <source>
        <dbReference type="ARBA" id="ARBA00022837"/>
    </source>
</evidence>
<feature type="domain" description="Cadherin" evidence="12">
    <location>
        <begin position="268"/>
        <end position="376"/>
    </location>
</feature>